<keyword evidence="3" id="KW-1185">Reference proteome</keyword>
<sequence length="1139" mass="128038">MSYKSGDQTPTFQMAVATFQPLQEEVLACENVTLTLKKTKKKQQAVLVLCVPGEGSRVTLRDGAMFYVGDKDRKSIRPKTTHRVSRLESVEHSGMFDATFDFDGAVISATFETHLQREMFVSAMKRLQRDVKTGATSSGGGHGAASDVVGFVSHSVEEAANADAAARVKQLKQEKRRALAPEEESRLLQLLGTDSQSQRFADMTRLQEELAGHAKTVELLAAREVKDARDQWDNAQKQVMKLNDTVRLLQGRISVYATNLISKKPVIRKIEEGTSHLHRRLENVQALAASMRELEERLNLNPGTLFTLSQLSKEGDDLVNFFTNSDRARTVSKAMRHMETMLRDDDLDKDFPIALIKEQRGVFLKHRRMIVAKTTLYALSIIEIYRVHYLTTDAGRYSSVGRLVWRLHQELTSKLEDVGDILCAMERIDMEGFAALLRKYRASMQMVYTLEIKKFFAEARLQVKTVGFNSTQPLLGSRDTTQAAIQSLMETDMMGSTPMPIPGGSVPYFTPLGAGVASPTPRRVMSLRPNTGMRGAMGSMSPQSYRTGLDPAEGIVEVNHRDDDSVGSGKKKADTPDLFVDVPELNMAGRRLQRPGQLINVQLKPAGRASAFTSRLDPNGTGCLRPDVSFALAVEAAMDVALREEQVLANCFGLVHFTPKDPADITADDAPVDPKEEREGLARNVLLDLSLKEIFGGDAILVFENKNTEDAPIMKKPKPPLAPKKVKRRSSDDSDDDDEPEDEEEDDSADEKEAEKKRKREQIARDRRNYLKFELMQYTEHVLDRCDRVYAIPMLCMVRGMLEPSLPTAKSPYCSDILRSVEEQLRQGVAEFVAEQTESIERCGRKWMLRPHALLHCFAKLPALLRRLEATHNSLSTEVFDTADYASTIMSFVDQSFHWLDVISSIRPPTALESNSMVVSLADVIAEKLRDFAGMATDSADPKAIKRGYLAQYRHHAFFCAMFVSFPEVAFCRSLLHDRYDSCLVKRDRYEELYLVRCIFMEHLPTFARFILSAEDLSRTYLVEELSHHRTVSAEAVRTLVESLEGDVRSGVPSAAARIRKHFTRDVRPNTPEEGFHRTLLHVTWAHFVQLLETKLLSLRSMLQTWPHLRNAQIKLTLGPKELREIVDAVVGKKAGVTE</sequence>
<reference evidence="3" key="1">
    <citation type="submission" date="2015-09" db="EMBL/GenBank/DDBJ databases">
        <authorList>
            <consortium name="Pathogen Informatics"/>
        </authorList>
    </citation>
    <scope>NUCLEOTIDE SEQUENCE [LARGE SCALE GENOMIC DNA]</scope>
    <source>
        <strain evidence="3">Lake Konstanz</strain>
    </source>
</reference>
<protein>
    <submittedName>
        <fullName evidence="2">Uncharacterized protein</fullName>
    </submittedName>
</protein>
<dbReference type="PANTHER" id="PTHR16092">
    <property type="entry name" value="SEC3/SYNTAXIN-RELATED"/>
    <property type="match status" value="1"/>
</dbReference>
<name>A0A0S4IPA7_BODSA</name>
<accession>A0A0S4IPA7</accession>
<dbReference type="OrthoDB" id="276486at2759"/>
<feature type="region of interest" description="Disordered" evidence="1">
    <location>
        <begin position="520"/>
        <end position="544"/>
    </location>
</feature>
<proteinExistence type="predicted"/>
<evidence type="ECO:0000313" key="3">
    <source>
        <dbReference type="Proteomes" id="UP000051952"/>
    </source>
</evidence>
<dbReference type="PANTHER" id="PTHR16092:SF14">
    <property type="entry name" value="EXOCYST COMPLEX COMPONENT 1 ISOFORM X1"/>
    <property type="match status" value="1"/>
</dbReference>
<dbReference type="GO" id="GO:0006893">
    <property type="term" value="P:Golgi to plasma membrane transport"/>
    <property type="evidence" value="ECO:0007669"/>
    <property type="project" value="TreeGrafter"/>
</dbReference>
<gene>
    <name evidence="2" type="ORF">BSAL_57765</name>
</gene>
<feature type="compositionally biased region" description="Acidic residues" evidence="1">
    <location>
        <begin position="733"/>
        <end position="750"/>
    </location>
</feature>
<dbReference type="VEuPathDB" id="TriTrypDB:BSAL_57765"/>
<organism evidence="2 3">
    <name type="scientific">Bodo saltans</name>
    <name type="common">Flagellated protozoan</name>
    <dbReference type="NCBI Taxonomy" id="75058"/>
    <lineage>
        <taxon>Eukaryota</taxon>
        <taxon>Discoba</taxon>
        <taxon>Euglenozoa</taxon>
        <taxon>Kinetoplastea</taxon>
        <taxon>Metakinetoplastina</taxon>
        <taxon>Eubodonida</taxon>
        <taxon>Bodonidae</taxon>
        <taxon>Bodo</taxon>
    </lineage>
</organism>
<dbReference type="GO" id="GO:0005546">
    <property type="term" value="F:phosphatidylinositol-4,5-bisphosphate binding"/>
    <property type="evidence" value="ECO:0007669"/>
    <property type="project" value="TreeGrafter"/>
</dbReference>
<evidence type="ECO:0000256" key="1">
    <source>
        <dbReference type="SAM" id="MobiDB-lite"/>
    </source>
</evidence>
<dbReference type="AlphaFoldDB" id="A0A0S4IPA7"/>
<feature type="compositionally biased region" description="Basic and acidic residues" evidence="1">
    <location>
        <begin position="751"/>
        <end position="761"/>
    </location>
</feature>
<dbReference type="GO" id="GO:0006887">
    <property type="term" value="P:exocytosis"/>
    <property type="evidence" value="ECO:0007669"/>
    <property type="project" value="TreeGrafter"/>
</dbReference>
<dbReference type="GO" id="GO:0005886">
    <property type="term" value="C:plasma membrane"/>
    <property type="evidence" value="ECO:0007669"/>
    <property type="project" value="TreeGrafter"/>
</dbReference>
<feature type="region of interest" description="Disordered" evidence="1">
    <location>
        <begin position="710"/>
        <end position="761"/>
    </location>
</feature>
<dbReference type="OMA" id="DHYASAK"/>
<evidence type="ECO:0000313" key="2">
    <source>
        <dbReference type="EMBL" id="CUE96520.1"/>
    </source>
</evidence>
<dbReference type="Proteomes" id="UP000051952">
    <property type="component" value="Unassembled WGS sequence"/>
</dbReference>
<dbReference type="EMBL" id="CYKH01000219">
    <property type="protein sequence ID" value="CUE96520.1"/>
    <property type="molecule type" value="Genomic_DNA"/>
</dbReference>
<dbReference type="GO" id="GO:0000145">
    <property type="term" value="C:exocyst"/>
    <property type="evidence" value="ECO:0007669"/>
    <property type="project" value="TreeGrafter"/>
</dbReference>